<organism evidence="3 4">
    <name type="scientific">Venturia nashicola</name>
    <dbReference type="NCBI Taxonomy" id="86259"/>
    <lineage>
        <taxon>Eukaryota</taxon>
        <taxon>Fungi</taxon>
        <taxon>Dikarya</taxon>
        <taxon>Ascomycota</taxon>
        <taxon>Pezizomycotina</taxon>
        <taxon>Dothideomycetes</taxon>
        <taxon>Pleosporomycetidae</taxon>
        <taxon>Venturiales</taxon>
        <taxon>Venturiaceae</taxon>
        <taxon>Venturia</taxon>
    </lineage>
</organism>
<keyword evidence="3" id="KW-0808">Transferase</keyword>
<reference evidence="3 4" key="1">
    <citation type="submission" date="2019-04" db="EMBL/GenBank/DDBJ databases">
        <title>High contiguity whole genome sequence and gene annotation resource for two Venturia nashicola isolates.</title>
        <authorList>
            <person name="Prokchorchik M."/>
            <person name="Won K."/>
            <person name="Lee Y."/>
            <person name="Choi E.D."/>
            <person name="Segonzac C."/>
            <person name="Sohn K.H."/>
        </authorList>
    </citation>
    <scope>NUCLEOTIDE SEQUENCE [LARGE SCALE GENOMIC DNA]</scope>
    <source>
        <strain evidence="3 4">PRI2</strain>
    </source>
</reference>
<name>A0A4Z1PT49_9PEZI</name>
<evidence type="ECO:0000313" key="3">
    <source>
        <dbReference type="EMBL" id="TID27478.1"/>
    </source>
</evidence>
<gene>
    <name evidence="3" type="ORF">E6O75_ATG00245</name>
</gene>
<evidence type="ECO:0000313" key="4">
    <source>
        <dbReference type="Proteomes" id="UP000298493"/>
    </source>
</evidence>
<proteinExistence type="predicted"/>
<feature type="region of interest" description="Disordered" evidence="2">
    <location>
        <begin position="320"/>
        <end position="396"/>
    </location>
</feature>
<feature type="compositionally biased region" description="Basic and acidic residues" evidence="2">
    <location>
        <begin position="350"/>
        <end position="387"/>
    </location>
</feature>
<evidence type="ECO:0000256" key="1">
    <source>
        <dbReference type="SAM" id="Coils"/>
    </source>
</evidence>
<protein>
    <submittedName>
        <fullName evidence="3">Histone acetyltransferase</fullName>
    </submittedName>
</protein>
<dbReference type="Proteomes" id="UP000298493">
    <property type="component" value="Unassembled WGS sequence"/>
</dbReference>
<dbReference type="OrthoDB" id="3927764at2759"/>
<dbReference type="EMBL" id="SNSC02000001">
    <property type="protein sequence ID" value="TID27478.1"/>
    <property type="molecule type" value="Genomic_DNA"/>
</dbReference>
<comment type="caution">
    <text evidence="3">The sequence shown here is derived from an EMBL/GenBank/DDBJ whole genome shotgun (WGS) entry which is preliminary data.</text>
</comment>
<sequence>MEFSVPELDWDFERRDWPLEFSAYHHVSEMITISSDGDQCHVHGHILSERASALYTSAHWGTSDSRAKVVVHASGDVLQLFTNWIYNGVIHLPEEHEDSNNPLTFEATCQRALKDAQDRLPITAQHRWIKREGEESSVEGMEIPQLRMARLVDLYAFAHEWDIVELEQDVLESLFVTLKVAQKLPRWDIVNKASSLRKDFKGDLLDFLIDLFVENWSSHVSDDLSLLNEEEINATFIASVLQKITIQKEESVRVRQRDTLRAVLAEGRLKAAERELVRHRNALTSAQGMLTTTRRALAGAQAKAALSGTVGMLATEEIPAAKKQPAAKEKAVSKTKSGAKRKSGAKAKPAAKEKSAGDNKRAREDDEADRSELSRQHLKRNCRELRPRTGRNVIVG</sequence>
<keyword evidence="1" id="KW-0175">Coiled coil</keyword>
<accession>A0A4Z1PT49</accession>
<dbReference type="GO" id="GO:0016740">
    <property type="term" value="F:transferase activity"/>
    <property type="evidence" value="ECO:0007669"/>
    <property type="project" value="UniProtKB-KW"/>
</dbReference>
<dbReference type="AlphaFoldDB" id="A0A4Z1PT49"/>
<feature type="coiled-coil region" evidence="1">
    <location>
        <begin position="262"/>
        <end position="289"/>
    </location>
</feature>
<evidence type="ECO:0000256" key="2">
    <source>
        <dbReference type="SAM" id="MobiDB-lite"/>
    </source>
</evidence>
<keyword evidence="4" id="KW-1185">Reference proteome</keyword>